<feature type="region of interest" description="Disordered" evidence="9">
    <location>
        <begin position="1"/>
        <end position="104"/>
    </location>
</feature>
<feature type="compositionally biased region" description="Low complexity" evidence="9">
    <location>
        <begin position="740"/>
        <end position="769"/>
    </location>
</feature>
<comment type="subcellular location">
    <subcellularLocation>
        <location evidence="1">Nucleus</location>
    </subcellularLocation>
</comment>
<feature type="compositionally biased region" description="Pro residues" evidence="9">
    <location>
        <begin position="464"/>
        <end position="473"/>
    </location>
</feature>
<feature type="compositionally biased region" description="Low complexity" evidence="9">
    <location>
        <begin position="803"/>
        <end position="824"/>
    </location>
</feature>
<dbReference type="GO" id="GO:0006364">
    <property type="term" value="P:rRNA processing"/>
    <property type="evidence" value="ECO:0007669"/>
    <property type="project" value="UniProtKB-KW"/>
</dbReference>
<keyword evidence="7" id="KW-0694">RNA-binding</keyword>
<evidence type="ECO:0000256" key="5">
    <source>
        <dbReference type="ARBA" id="ARBA00022552"/>
    </source>
</evidence>
<proteinExistence type="inferred from homology"/>
<dbReference type="InterPro" id="IPR009000">
    <property type="entry name" value="Transl_B-barrel_sf"/>
</dbReference>
<keyword evidence="4" id="KW-0690">Ribosome biogenesis</keyword>
<dbReference type="Pfam" id="PF04410">
    <property type="entry name" value="Gar1"/>
    <property type="match status" value="1"/>
</dbReference>
<feature type="region of interest" description="Disordered" evidence="9">
    <location>
        <begin position="491"/>
        <end position="887"/>
    </location>
</feature>
<dbReference type="OrthoDB" id="21550at2759"/>
<feature type="compositionally biased region" description="Pro residues" evidence="9">
    <location>
        <begin position="673"/>
        <end position="687"/>
    </location>
</feature>
<evidence type="ECO:0000256" key="8">
    <source>
        <dbReference type="ARBA" id="ARBA00023242"/>
    </source>
</evidence>
<dbReference type="EMBL" id="SOZI01000117">
    <property type="protein sequence ID" value="TNY18886.1"/>
    <property type="molecule type" value="Genomic_DNA"/>
</dbReference>
<dbReference type="PANTHER" id="PTHR31633">
    <property type="entry name" value="H/ACA RIBONUCLEOPROTEIN COMPLEX NON-CORE SUBUNIT NAF1"/>
    <property type="match status" value="1"/>
</dbReference>
<feature type="compositionally biased region" description="Low complexity" evidence="9">
    <location>
        <begin position="42"/>
        <end position="55"/>
    </location>
</feature>
<comment type="caution">
    <text evidence="10">The sequence shown here is derived from an EMBL/GenBank/DDBJ whole genome shotgun (WGS) entry which is preliminary data.</text>
</comment>
<evidence type="ECO:0000313" key="11">
    <source>
        <dbReference type="Proteomes" id="UP000311382"/>
    </source>
</evidence>
<evidence type="ECO:0000256" key="2">
    <source>
        <dbReference type="ARBA" id="ARBA00009801"/>
    </source>
</evidence>
<dbReference type="STRING" id="5288.A0A5C5FRL9"/>
<name>A0A5C5FRL9_9BASI</name>
<dbReference type="Proteomes" id="UP000311382">
    <property type="component" value="Unassembled WGS sequence"/>
</dbReference>
<feature type="compositionally biased region" description="Low complexity" evidence="9">
    <location>
        <begin position="442"/>
        <end position="463"/>
    </location>
</feature>
<evidence type="ECO:0000256" key="4">
    <source>
        <dbReference type="ARBA" id="ARBA00022517"/>
    </source>
</evidence>
<gene>
    <name evidence="10" type="ORF">DMC30DRAFT_29617</name>
</gene>
<dbReference type="AlphaFoldDB" id="A0A5C5FRL9"/>
<dbReference type="GO" id="GO:0001522">
    <property type="term" value="P:pseudouridine synthesis"/>
    <property type="evidence" value="ECO:0007669"/>
    <property type="project" value="InterPro"/>
</dbReference>
<evidence type="ECO:0000256" key="6">
    <source>
        <dbReference type="ARBA" id="ARBA00022553"/>
    </source>
</evidence>
<feature type="compositionally biased region" description="Polar residues" evidence="9">
    <location>
        <begin position="1"/>
        <end position="24"/>
    </location>
</feature>
<feature type="region of interest" description="Disordered" evidence="9">
    <location>
        <begin position="418"/>
        <end position="477"/>
    </location>
</feature>
<keyword evidence="8" id="KW-0539">Nucleus</keyword>
<evidence type="ECO:0000256" key="1">
    <source>
        <dbReference type="ARBA" id="ARBA00004123"/>
    </source>
</evidence>
<keyword evidence="5" id="KW-0698">rRNA processing</keyword>
<keyword evidence="11" id="KW-1185">Reference proteome</keyword>
<dbReference type="InterPro" id="IPR007504">
    <property type="entry name" value="H/ACA_rnp_Gar1/Naf1"/>
</dbReference>
<accession>A0A5C5FRL9</accession>
<dbReference type="GO" id="GO:0000493">
    <property type="term" value="P:box H/ACA snoRNP assembly"/>
    <property type="evidence" value="ECO:0007669"/>
    <property type="project" value="InterPro"/>
</dbReference>
<keyword evidence="6" id="KW-0597">Phosphoprotein</keyword>
<feature type="compositionally biased region" description="Low complexity" evidence="9">
    <location>
        <begin position="848"/>
        <end position="857"/>
    </location>
</feature>
<dbReference type="SUPFAM" id="SSF50447">
    <property type="entry name" value="Translation proteins"/>
    <property type="match status" value="1"/>
</dbReference>
<dbReference type="InterPro" id="IPR040309">
    <property type="entry name" value="Naf1"/>
</dbReference>
<organism evidence="10 11">
    <name type="scientific">Rhodotorula diobovata</name>
    <dbReference type="NCBI Taxonomy" id="5288"/>
    <lineage>
        <taxon>Eukaryota</taxon>
        <taxon>Fungi</taxon>
        <taxon>Dikarya</taxon>
        <taxon>Basidiomycota</taxon>
        <taxon>Pucciniomycotina</taxon>
        <taxon>Microbotryomycetes</taxon>
        <taxon>Sporidiobolales</taxon>
        <taxon>Sporidiobolaceae</taxon>
        <taxon>Rhodotorula</taxon>
    </lineage>
</organism>
<protein>
    <recommendedName>
        <fullName evidence="3">H/ACA ribonucleoprotein complex non-core subunit NAF1</fullName>
    </recommendedName>
</protein>
<dbReference type="Gene3D" id="2.40.10.230">
    <property type="entry name" value="Probable tRNA pseudouridine synthase domain"/>
    <property type="match status" value="1"/>
</dbReference>
<evidence type="ECO:0000313" key="10">
    <source>
        <dbReference type="EMBL" id="TNY18886.1"/>
    </source>
</evidence>
<feature type="region of interest" description="Disordered" evidence="9">
    <location>
        <begin position="197"/>
        <end position="296"/>
    </location>
</feature>
<evidence type="ECO:0000256" key="7">
    <source>
        <dbReference type="ARBA" id="ARBA00022884"/>
    </source>
</evidence>
<feature type="compositionally biased region" description="Gly residues" evidence="9">
    <location>
        <begin position="569"/>
        <end position="592"/>
    </location>
</feature>
<reference evidence="10 11" key="1">
    <citation type="submission" date="2019-03" db="EMBL/GenBank/DDBJ databases">
        <title>Rhodosporidium diobovatum UCD-FST 08-225 genome sequencing, assembly, and annotation.</title>
        <authorList>
            <person name="Fakankun I.U."/>
            <person name="Fristensky B."/>
            <person name="Levin D.B."/>
        </authorList>
    </citation>
    <scope>NUCLEOTIDE SEQUENCE [LARGE SCALE GENOMIC DNA]</scope>
    <source>
        <strain evidence="10 11">UCD-FST 08-225</strain>
    </source>
</reference>
<feature type="compositionally biased region" description="Gly residues" evidence="9">
    <location>
        <begin position="786"/>
        <end position="802"/>
    </location>
</feature>
<evidence type="ECO:0000256" key="3">
    <source>
        <dbReference type="ARBA" id="ARBA00021438"/>
    </source>
</evidence>
<dbReference type="PANTHER" id="PTHR31633:SF1">
    <property type="entry name" value="H_ACA RIBONUCLEOPROTEIN COMPLEX NON-CORE SUBUNIT NAF1"/>
    <property type="match status" value="1"/>
</dbReference>
<feature type="compositionally biased region" description="Acidic residues" evidence="9">
    <location>
        <begin position="197"/>
        <end position="206"/>
    </location>
</feature>
<feature type="compositionally biased region" description="Gly residues" evidence="9">
    <location>
        <begin position="871"/>
        <end position="887"/>
    </location>
</feature>
<dbReference type="GO" id="GO:0003723">
    <property type="term" value="F:RNA binding"/>
    <property type="evidence" value="ECO:0007669"/>
    <property type="project" value="UniProtKB-KW"/>
</dbReference>
<dbReference type="GO" id="GO:0005732">
    <property type="term" value="C:sno(s)RNA-containing ribonucleoprotein complex"/>
    <property type="evidence" value="ECO:0007669"/>
    <property type="project" value="InterPro"/>
</dbReference>
<evidence type="ECO:0000256" key="9">
    <source>
        <dbReference type="SAM" id="MobiDB-lite"/>
    </source>
</evidence>
<feature type="compositionally biased region" description="Low complexity" evidence="9">
    <location>
        <begin position="85"/>
        <end position="104"/>
    </location>
</feature>
<sequence length="887" mass="89648">MGQGQSQQRTNAQTAHDTPATTPSQPHPDETPSTTTAQLDDAPAQQTAQETTQQPSVEAPAVPTETAPSAPPLAVAHDAGDSFKVPALPVPAATPSATSPSSTLRALPADIEHILSLGAADPDEAQLAALASASGHARGTSELEQVVRELKDRALQADAAGEVRMEDADERATGDELRKVEDEMRLKGVTREAEVGEVVEMEEGEDVGVAGALKAANGPVKMQDDDSSDSDSDSSSSDSDDTTAAAPASRQRNRRGKQRADSDLDDDDESGVVSSKTAPKTEHEVVEPEVAPPPVQKIDEGAELAKFGKVESVIETVVVVKADTGGDWRVLDEGTVVCWEDRTVIGTIFETFGSVQQPFYSIRFPASSPPDPSVFTPSRAVFYSPNLASFVFTRDLRNLKGSDASNIWDEEVGANEVEFSDDEEEAEYKRRLKADRKARTQSATPGPSGSRSGSRAPSAAVASGPPPSGPPAHLPARPAVSYADTADDFLTPSVPSAAPMGGSGASGNRAMVGTAPPPGRVGRRMFERDTGAALEEGEEVEFEFSSGEGSDDEDEQAGGAFGPAPPSVGRGGRGGRGGAGRGGQRGGALGGRGRGRGRGGQNNSPGGRPIAGLPRGGGGGGGGRGPSGLPAGLPSKPNFEADFTMADADGPSARMSAPSTGGGGSPGMSGAAAPPPSAPSAPYPFNPPLQSGAFTFSVPPSGPSATRSPPTQPQPQPQQHSPRMPWSGAPPANAAPPAGPSAAAGYSPNYGAPPAGGAYGYRAPPAAHYYGGGPPPPAGPSAYGYGPSGSSGSGGSGGGAGGYSPHAPYAAAAQPGPPRAGAASEGYNPIAVQGGGHLNPRFLAAQRAAQQQQQQQGQGQGYYGQAPGPPQGGQGGQGGYGGGQGRW</sequence>
<dbReference type="InterPro" id="IPR038664">
    <property type="entry name" value="Gar1/Naf1_Cbf5-bd_sf"/>
</dbReference>
<dbReference type="GO" id="GO:0005634">
    <property type="term" value="C:nucleus"/>
    <property type="evidence" value="ECO:0007669"/>
    <property type="project" value="UniProtKB-SubCell"/>
</dbReference>
<comment type="similarity">
    <text evidence="2">Belongs to the NAF1 family.</text>
</comment>
<feature type="compositionally biased region" description="Gly residues" evidence="9">
    <location>
        <begin position="614"/>
        <end position="626"/>
    </location>
</feature>